<gene>
    <name evidence="7" type="ORF">DMP12_12820</name>
</gene>
<evidence type="ECO:0000256" key="4">
    <source>
        <dbReference type="ARBA" id="ARBA00022643"/>
    </source>
</evidence>
<organism evidence="7 8">
    <name type="scientific">Gordonibacter urolithinfaciens</name>
    <dbReference type="NCBI Taxonomy" id="1335613"/>
    <lineage>
        <taxon>Bacteria</taxon>
        <taxon>Bacillati</taxon>
        <taxon>Actinomycetota</taxon>
        <taxon>Coriobacteriia</taxon>
        <taxon>Eggerthellales</taxon>
        <taxon>Eggerthellaceae</taxon>
        <taxon>Gordonibacter</taxon>
    </lineage>
</organism>
<protein>
    <submittedName>
        <fullName evidence="7">Nitroreductase</fullName>
    </submittedName>
</protein>
<comment type="caution">
    <text evidence="7">The sequence shown here is derived from an EMBL/GenBank/DDBJ whole genome shotgun (WGS) entry which is preliminary data.</text>
</comment>
<dbReference type="Pfam" id="PF00881">
    <property type="entry name" value="Nitroreductase"/>
    <property type="match status" value="1"/>
</dbReference>
<dbReference type="InterPro" id="IPR029479">
    <property type="entry name" value="Nitroreductase"/>
</dbReference>
<evidence type="ECO:0000313" key="8">
    <source>
        <dbReference type="Proteomes" id="UP000285258"/>
    </source>
</evidence>
<evidence type="ECO:0000256" key="3">
    <source>
        <dbReference type="ARBA" id="ARBA00022630"/>
    </source>
</evidence>
<dbReference type="InterPro" id="IPR000415">
    <property type="entry name" value="Nitroreductase-like"/>
</dbReference>
<dbReference type="RefSeq" id="WP_096228204.1">
    <property type="nucleotide sequence ID" value="NZ_CP168029.1"/>
</dbReference>
<dbReference type="GO" id="GO:0016491">
    <property type="term" value="F:oxidoreductase activity"/>
    <property type="evidence" value="ECO:0007669"/>
    <property type="project" value="UniProtKB-KW"/>
</dbReference>
<dbReference type="EMBL" id="QIBW01000020">
    <property type="protein sequence ID" value="ROT88254.1"/>
    <property type="molecule type" value="Genomic_DNA"/>
</dbReference>
<evidence type="ECO:0000313" key="7">
    <source>
        <dbReference type="EMBL" id="ROT88254.1"/>
    </source>
</evidence>
<keyword evidence="5" id="KW-0560">Oxidoreductase</keyword>
<comment type="similarity">
    <text evidence="2">Belongs to the nitroreductase family.</text>
</comment>
<dbReference type="Gene3D" id="3.40.109.10">
    <property type="entry name" value="NADH Oxidase"/>
    <property type="match status" value="1"/>
</dbReference>
<dbReference type="CDD" id="cd20609">
    <property type="entry name" value="nitroreductase"/>
    <property type="match status" value="1"/>
</dbReference>
<evidence type="ECO:0000259" key="6">
    <source>
        <dbReference type="Pfam" id="PF00881"/>
    </source>
</evidence>
<dbReference type="SUPFAM" id="SSF55469">
    <property type="entry name" value="FMN-dependent nitroreductase-like"/>
    <property type="match status" value="1"/>
</dbReference>
<sequence length="171" mass="18354">MDFLELAKRRHSSRAYEARPVEREKVDRIVEAAHVAPTASNRQPVRLAVVEGAEALARLGAAGNLHGAPLAIVVCADHGRSWKRSFDGLDAALIDASILADHMMMEATDLGLGTCWICAFDPAVASRALELPATLEPVSILAAGYAADAPADPERHAETRIPVRELVLFRG</sequence>
<evidence type="ECO:0000256" key="2">
    <source>
        <dbReference type="ARBA" id="ARBA00007118"/>
    </source>
</evidence>
<comment type="cofactor">
    <cofactor evidence="1">
        <name>FMN</name>
        <dbReference type="ChEBI" id="CHEBI:58210"/>
    </cofactor>
</comment>
<dbReference type="PANTHER" id="PTHR43673:SF2">
    <property type="entry name" value="NITROREDUCTASE"/>
    <property type="match status" value="1"/>
</dbReference>
<evidence type="ECO:0000256" key="1">
    <source>
        <dbReference type="ARBA" id="ARBA00001917"/>
    </source>
</evidence>
<feature type="domain" description="Nitroreductase" evidence="6">
    <location>
        <begin position="8"/>
        <end position="61"/>
    </location>
</feature>
<proteinExistence type="inferred from homology"/>
<name>A0A423UHG4_9ACTN</name>
<dbReference type="AlphaFoldDB" id="A0A423UHG4"/>
<keyword evidence="3" id="KW-0285">Flavoprotein</keyword>
<keyword evidence="4" id="KW-0288">FMN</keyword>
<dbReference type="Proteomes" id="UP000285258">
    <property type="component" value="Unassembled WGS sequence"/>
</dbReference>
<accession>A0A423UHG4</accession>
<evidence type="ECO:0000256" key="5">
    <source>
        <dbReference type="ARBA" id="ARBA00023002"/>
    </source>
</evidence>
<reference evidence="8" key="1">
    <citation type="submission" date="2018-05" db="EMBL/GenBank/DDBJ databases">
        <title>Genome Sequencing of selected type strains of the family Eggerthellaceae.</title>
        <authorList>
            <person name="Danylec N."/>
            <person name="Stoll D.A."/>
            <person name="Doetsch A."/>
            <person name="Huch M."/>
        </authorList>
    </citation>
    <scope>NUCLEOTIDE SEQUENCE [LARGE SCALE GENOMIC DNA]</scope>
    <source>
        <strain evidence="8">DSM 27213</strain>
    </source>
</reference>
<dbReference type="PANTHER" id="PTHR43673">
    <property type="entry name" value="NAD(P)H NITROREDUCTASE YDGI-RELATED"/>
    <property type="match status" value="1"/>
</dbReference>